<sequence length="143" mass="16672">MIDDRVYLTQTDTTIGFVSQDDSRLTEIKKRPTSKHYIKAIPSLKSYTRVPQKHKNRIRRSKFSTFILPNGNSYRIIRDSEHIKLIERLGWAYSTSANLSGREYDDDFAKERADIIVGSPIRHKENSASKLFKINNSTIKRLR</sequence>
<name>A0A1W1CDG5_9ZZZZ</name>
<proteinExistence type="predicted"/>
<dbReference type="SUPFAM" id="SSF55821">
    <property type="entry name" value="YrdC/RibB"/>
    <property type="match status" value="1"/>
</dbReference>
<dbReference type="AlphaFoldDB" id="A0A1W1CDG5"/>
<reference evidence="1" key="1">
    <citation type="submission" date="2016-10" db="EMBL/GenBank/DDBJ databases">
        <authorList>
            <person name="de Groot N.N."/>
        </authorList>
    </citation>
    <scope>NUCLEOTIDE SEQUENCE</scope>
</reference>
<accession>A0A1W1CDG5</accession>
<dbReference type="InterPro" id="IPR017945">
    <property type="entry name" value="DHBP_synth_RibB-like_a/b_dom"/>
</dbReference>
<organism evidence="1">
    <name type="scientific">hydrothermal vent metagenome</name>
    <dbReference type="NCBI Taxonomy" id="652676"/>
    <lineage>
        <taxon>unclassified sequences</taxon>
        <taxon>metagenomes</taxon>
        <taxon>ecological metagenomes</taxon>
    </lineage>
</organism>
<evidence type="ECO:0000313" key="1">
    <source>
        <dbReference type="EMBL" id="SFV63752.1"/>
    </source>
</evidence>
<gene>
    <name evidence="1" type="ORF">MNB_SV-6-209</name>
</gene>
<protein>
    <submittedName>
        <fullName evidence="1">TsaC protein (YrdC domain) required for threonylcarbamoyladenosine t(6)A37 modification in tRNA</fullName>
    </submittedName>
</protein>
<dbReference type="EMBL" id="FPHC01000069">
    <property type="protein sequence ID" value="SFV63752.1"/>
    <property type="molecule type" value="Genomic_DNA"/>
</dbReference>